<keyword evidence="2" id="KW-0680">Restriction system</keyword>
<dbReference type="CDD" id="cd17267">
    <property type="entry name" value="RMtype1_S_EcoAO83I-TRD1-CR1_like"/>
    <property type="match status" value="1"/>
</dbReference>
<dbReference type="EMBL" id="NAPY01000014">
    <property type="protein sequence ID" value="MUL36769.1"/>
    <property type="molecule type" value="Genomic_DNA"/>
</dbReference>
<gene>
    <name evidence="5" type="ORF">BWI75_10515</name>
</gene>
<dbReference type="PANTHER" id="PTHR30408">
    <property type="entry name" value="TYPE-1 RESTRICTION ENZYME ECOKI SPECIFICITY PROTEIN"/>
    <property type="match status" value="1"/>
</dbReference>
<evidence type="ECO:0000256" key="1">
    <source>
        <dbReference type="ARBA" id="ARBA00010923"/>
    </source>
</evidence>
<dbReference type="Gene3D" id="3.90.220.20">
    <property type="entry name" value="DNA methylase specificity domains"/>
    <property type="match status" value="2"/>
</dbReference>
<keyword evidence="3" id="KW-0238">DNA-binding</keyword>
<name>A0A6N8FV90_9CHRO</name>
<dbReference type="InterPro" id="IPR000055">
    <property type="entry name" value="Restrct_endonuc_typeI_TRD"/>
</dbReference>
<dbReference type="OrthoDB" id="9815652at2"/>
<proteinExistence type="inferred from homology"/>
<sequence>MKQTKILNDVCKLIVDCEHKTAPTQAVGYPSIRTPNIGRGRLILDNVNRVSEKTYLAWTKRATPQANDLILAREAPIGNVAIIPKNLKVCLGQRTVLIRPDQNQVDSNYLCYLLLGDEIQGKILGLSNGATVHHLNMKDIRNLELPEIPPISTQRKISGILSAYDRLIENNTRRIKILEEMARSLYDEWFAKFRFPGYEQTSMVDSELGLIPEGWELKKLGNLVELVYGKALKAEQRLGGLVAVYGSSGIVGYHNEYLAKAPGIIVGRKGNVGSVFWSEDDFFPIDTVFYVQTRICLHYVYYNLKNQNFINNDAAVPGLNRNQAYSLPFILPSQEALERFQNFVSPIFRQLKKLRSKNTNLRKTRDVLLPKLISGEIDVENLDIETGIMNESEEVSSSSQEAIAG</sequence>
<comment type="similarity">
    <text evidence="1">Belongs to the type-I restriction system S methylase family.</text>
</comment>
<evidence type="ECO:0000313" key="6">
    <source>
        <dbReference type="Proteomes" id="UP000441797"/>
    </source>
</evidence>
<evidence type="ECO:0000259" key="4">
    <source>
        <dbReference type="Pfam" id="PF01420"/>
    </source>
</evidence>
<reference evidence="5 6" key="1">
    <citation type="journal article" date="2019" name="Front. Microbiol.">
        <title>Genomic Features for Desiccation Tolerance and Sugar Biosynthesis in the Extremophile Gloeocapsopsis sp. UTEX B3054.</title>
        <authorList>
            <person name="Urrejola C."/>
            <person name="Alcorta J."/>
            <person name="Salas L."/>
            <person name="Vasquez M."/>
            <person name="Polz M.F."/>
            <person name="Vicuna R."/>
            <person name="Diez B."/>
        </authorList>
    </citation>
    <scope>NUCLEOTIDE SEQUENCE [LARGE SCALE GENOMIC DNA]</scope>
    <source>
        <strain evidence="5 6">1H9</strain>
    </source>
</reference>
<feature type="domain" description="Type I restriction modification DNA specificity" evidence="4">
    <location>
        <begin position="212"/>
        <end position="351"/>
    </location>
</feature>
<dbReference type="GO" id="GO:0003677">
    <property type="term" value="F:DNA binding"/>
    <property type="evidence" value="ECO:0007669"/>
    <property type="project" value="UniProtKB-KW"/>
</dbReference>
<accession>A0A6N8FV90</accession>
<comment type="caution">
    <text evidence="5">The sequence shown here is derived from an EMBL/GenBank/DDBJ whole genome shotgun (WGS) entry which is preliminary data.</text>
</comment>
<evidence type="ECO:0000256" key="2">
    <source>
        <dbReference type="ARBA" id="ARBA00022747"/>
    </source>
</evidence>
<dbReference type="AlphaFoldDB" id="A0A6N8FV90"/>
<dbReference type="CDD" id="cd17246">
    <property type="entry name" value="RMtype1_S_SonII-TRD2-CR2_like"/>
    <property type="match status" value="1"/>
</dbReference>
<dbReference type="Proteomes" id="UP000441797">
    <property type="component" value="Unassembled WGS sequence"/>
</dbReference>
<keyword evidence="6" id="KW-1185">Reference proteome</keyword>
<protein>
    <recommendedName>
        <fullName evidence="4">Type I restriction modification DNA specificity domain-containing protein</fullName>
    </recommendedName>
</protein>
<evidence type="ECO:0000256" key="3">
    <source>
        <dbReference type="ARBA" id="ARBA00023125"/>
    </source>
</evidence>
<dbReference type="InterPro" id="IPR044946">
    <property type="entry name" value="Restrct_endonuc_typeI_TRD_sf"/>
</dbReference>
<evidence type="ECO:0000313" key="5">
    <source>
        <dbReference type="EMBL" id="MUL36769.1"/>
    </source>
</evidence>
<dbReference type="SUPFAM" id="SSF116734">
    <property type="entry name" value="DNA methylase specificity domain"/>
    <property type="match status" value="2"/>
</dbReference>
<dbReference type="GO" id="GO:0009307">
    <property type="term" value="P:DNA restriction-modification system"/>
    <property type="evidence" value="ECO:0007669"/>
    <property type="project" value="UniProtKB-KW"/>
</dbReference>
<dbReference type="PANTHER" id="PTHR30408:SF13">
    <property type="entry name" value="TYPE I RESTRICTION ENZYME HINDI SPECIFICITY SUBUNIT"/>
    <property type="match status" value="1"/>
</dbReference>
<feature type="domain" description="Type I restriction modification DNA specificity" evidence="4">
    <location>
        <begin position="5"/>
        <end position="179"/>
    </location>
</feature>
<organism evidence="5 6">
    <name type="scientific">Gloeocapsopsis dulcis AAB1 = 1H9</name>
    <dbReference type="NCBI Taxonomy" id="1433147"/>
    <lineage>
        <taxon>Bacteria</taxon>
        <taxon>Bacillati</taxon>
        <taxon>Cyanobacteriota</taxon>
        <taxon>Cyanophyceae</taxon>
        <taxon>Oscillatoriophycideae</taxon>
        <taxon>Chroococcales</taxon>
        <taxon>Chroococcaceae</taxon>
        <taxon>Gloeocapsopsis</taxon>
        <taxon>Gloeocapsopsis dulcis</taxon>
    </lineage>
</organism>
<dbReference type="Pfam" id="PF01420">
    <property type="entry name" value="Methylase_S"/>
    <property type="match status" value="2"/>
</dbReference>
<dbReference type="InterPro" id="IPR052021">
    <property type="entry name" value="Type-I_RS_S_subunit"/>
</dbReference>
<dbReference type="RefSeq" id="WP_105217917.1">
    <property type="nucleotide sequence ID" value="NZ_CAWNSU010000056.1"/>
</dbReference>